<evidence type="ECO:0000256" key="7">
    <source>
        <dbReference type="HAMAP-Rule" id="MF_00639"/>
    </source>
</evidence>
<evidence type="ECO:0000256" key="3">
    <source>
        <dbReference type="ARBA" id="ARBA00022490"/>
    </source>
</evidence>
<evidence type="ECO:0000256" key="2">
    <source>
        <dbReference type="ARBA" id="ARBA00004752"/>
    </source>
</evidence>
<evidence type="ECO:0000256" key="5">
    <source>
        <dbReference type="ARBA" id="ARBA00022741"/>
    </source>
</evidence>
<dbReference type="InterPro" id="IPR036615">
    <property type="entry name" value="Mur_ligase_C_dom_sf"/>
</dbReference>
<comment type="function">
    <text evidence="7">Cell wall formation. Catalyzes the addition of glutamate to the nucleotide precursor UDP-N-acetylmuramoyl-L-alanine (UMA).</text>
</comment>
<evidence type="ECO:0000256" key="6">
    <source>
        <dbReference type="ARBA" id="ARBA00022840"/>
    </source>
</evidence>
<sequence length="453" mass="49567">MPTAHVIGLGCSGIAAARLLQQKGWQVTLSDRTEKQHFETLKNQLEHQGIGVYLGWNFSLQTLEQQNLTQPDVIVISPGVPWHSPNLEAARQSGISVIGEVEIAWQHLQSIPWVSITGTNGKTTTTALTAAIFQAAGFQAPACGNIGYSLCEVALTQQPDWVIAEISSYQLESRPSLHSRCALWTTLTPDHLERHGTLEQYSATKAQLLEQADIPILNGDDPYLRTHMNNRWPGAWWVSCQGSAALPQGQKQAVYLEDGWIFAEQTKLIPISLLKMPGIHNQQNLLLAVAAAYLADIPVGAIAEGIAQFPGVPHRLEWICHWQDADWINDSKATNYDAAEIGLRAVPGPVILIAGGQAKIGEDRAWLKTIQEKAANVLLIGAAADDFAQRLGAIGYENYQQVETLENAVRTAAGLVAQSSVKTVLFSPACASFDQYQNFESRGNHFRKLCLEL</sequence>
<gene>
    <name evidence="7 9" type="primary">murD</name>
    <name evidence="9" type="ORF">L3556_08395</name>
</gene>
<feature type="binding site" evidence="7">
    <location>
        <begin position="118"/>
        <end position="124"/>
    </location>
    <ligand>
        <name>ATP</name>
        <dbReference type="ChEBI" id="CHEBI:30616"/>
    </ligand>
</feature>
<protein>
    <recommendedName>
        <fullName evidence="7">UDP-N-acetylmuramoylalanine--D-glutamate ligase</fullName>
        <ecNumber evidence="7">6.3.2.9</ecNumber>
    </recommendedName>
    <alternativeName>
        <fullName evidence="7">D-glutamic acid-adding enzyme</fullName>
    </alternativeName>
    <alternativeName>
        <fullName evidence="7">UDP-N-acetylmuramoyl-L-alanyl-D-glutamate synthetase</fullName>
    </alternativeName>
</protein>
<dbReference type="GO" id="GO:0008764">
    <property type="term" value="F:UDP-N-acetylmuramoylalanine-D-glutamate ligase activity"/>
    <property type="evidence" value="ECO:0007669"/>
    <property type="project" value="UniProtKB-EC"/>
</dbReference>
<keyword evidence="7" id="KW-0133">Cell shape</keyword>
<keyword evidence="7" id="KW-0131">Cell cycle</keyword>
<dbReference type="NCBIfam" id="TIGR01087">
    <property type="entry name" value="murD"/>
    <property type="match status" value="1"/>
</dbReference>
<keyword evidence="5 7" id="KW-0547">Nucleotide-binding</keyword>
<dbReference type="RefSeq" id="WP_277866832.1">
    <property type="nucleotide sequence ID" value="NZ_JAKKUT010000002.1"/>
</dbReference>
<organism evidence="9 10">
    <name type="scientific">Candidatus Synechococcus calcipolaris G9</name>
    <dbReference type="NCBI Taxonomy" id="1497997"/>
    <lineage>
        <taxon>Bacteria</taxon>
        <taxon>Bacillati</taxon>
        <taxon>Cyanobacteriota</taxon>
        <taxon>Cyanophyceae</taxon>
        <taxon>Synechococcales</taxon>
        <taxon>Synechococcaceae</taxon>
        <taxon>Synechococcus</taxon>
    </lineage>
</organism>
<comment type="caution">
    <text evidence="9">The sequence shown here is derived from an EMBL/GenBank/DDBJ whole genome shotgun (WGS) entry which is preliminary data.</text>
</comment>
<accession>A0ABT6EZF0</accession>
<evidence type="ECO:0000313" key="10">
    <source>
        <dbReference type="Proteomes" id="UP001154265"/>
    </source>
</evidence>
<dbReference type="Gene3D" id="3.40.1190.10">
    <property type="entry name" value="Mur-like, catalytic domain"/>
    <property type="match status" value="1"/>
</dbReference>
<dbReference type="InterPro" id="IPR005762">
    <property type="entry name" value="MurD"/>
</dbReference>
<dbReference type="SUPFAM" id="SSF53244">
    <property type="entry name" value="MurD-like peptide ligases, peptide-binding domain"/>
    <property type="match status" value="1"/>
</dbReference>
<evidence type="ECO:0000256" key="4">
    <source>
        <dbReference type="ARBA" id="ARBA00022598"/>
    </source>
</evidence>
<dbReference type="Proteomes" id="UP001154265">
    <property type="component" value="Unassembled WGS sequence"/>
</dbReference>
<comment type="catalytic activity">
    <reaction evidence="7">
        <text>UDP-N-acetyl-alpha-D-muramoyl-L-alanine + D-glutamate + ATP = UDP-N-acetyl-alpha-D-muramoyl-L-alanyl-D-glutamate + ADP + phosphate + H(+)</text>
        <dbReference type="Rhea" id="RHEA:16429"/>
        <dbReference type="ChEBI" id="CHEBI:15378"/>
        <dbReference type="ChEBI" id="CHEBI:29986"/>
        <dbReference type="ChEBI" id="CHEBI:30616"/>
        <dbReference type="ChEBI" id="CHEBI:43474"/>
        <dbReference type="ChEBI" id="CHEBI:83898"/>
        <dbReference type="ChEBI" id="CHEBI:83900"/>
        <dbReference type="ChEBI" id="CHEBI:456216"/>
        <dbReference type="EC" id="6.3.2.9"/>
    </reaction>
</comment>
<dbReference type="EMBL" id="JAKKUT010000002">
    <property type="protein sequence ID" value="MDG2990945.1"/>
    <property type="molecule type" value="Genomic_DNA"/>
</dbReference>
<keyword evidence="7" id="KW-0961">Cell wall biogenesis/degradation</keyword>
<keyword evidence="6 7" id="KW-0067">ATP-binding</keyword>
<keyword evidence="7" id="KW-0132">Cell division</keyword>
<comment type="subcellular location">
    <subcellularLocation>
        <location evidence="1 7">Cytoplasm</location>
    </subcellularLocation>
</comment>
<comment type="similarity">
    <text evidence="7">Belongs to the MurCDEF family.</text>
</comment>
<reference evidence="9" key="2">
    <citation type="submission" date="2022-01" db="EMBL/GenBank/DDBJ databases">
        <authorList>
            <person name="Zivanovic Y."/>
            <person name="Moreira D."/>
            <person name="Lopez-Garcia P."/>
        </authorList>
    </citation>
    <scope>NUCLEOTIDE SEQUENCE</scope>
    <source>
        <strain evidence="9">G9</strain>
    </source>
</reference>
<keyword evidence="3 7" id="KW-0963">Cytoplasm</keyword>
<reference evidence="9" key="1">
    <citation type="journal article" date="2022" name="Genome Biol. Evol.">
        <title>A New Gene Family Diagnostic for Intracellular Biomineralization of Amorphous Ca Carbonates by Cyanobacteria.</title>
        <authorList>
            <person name="Benzerara K."/>
            <person name="Duprat E."/>
            <person name="Bitard-Feildel T."/>
            <person name="Caumes G."/>
            <person name="Cassier-Chauvat C."/>
            <person name="Chauvat F."/>
            <person name="Dezi M."/>
            <person name="Diop S.I."/>
            <person name="Gaschignard G."/>
            <person name="Gorgen S."/>
            <person name="Gugger M."/>
            <person name="Lopez-Garcia P."/>
            <person name="Millet M."/>
            <person name="Skouri-Panet F."/>
            <person name="Moreira D."/>
            <person name="Callebaut I."/>
        </authorList>
    </citation>
    <scope>NUCLEOTIDE SEQUENCE</scope>
    <source>
        <strain evidence="9">G9</strain>
    </source>
</reference>
<comment type="pathway">
    <text evidence="2 7">Cell wall biogenesis; peptidoglycan biosynthesis.</text>
</comment>
<evidence type="ECO:0000256" key="1">
    <source>
        <dbReference type="ARBA" id="ARBA00004496"/>
    </source>
</evidence>
<feature type="domain" description="Mur ligase central" evidence="8">
    <location>
        <begin position="116"/>
        <end position="292"/>
    </location>
</feature>
<evidence type="ECO:0000313" key="9">
    <source>
        <dbReference type="EMBL" id="MDG2990945.1"/>
    </source>
</evidence>
<dbReference type="Gene3D" id="3.90.190.20">
    <property type="entry name" value="Mur ligase, C-terminal domain"/>
    <property type="match status" value="1"/>
</dbReference>
<keyword evidence="7" id="KW-0573">Peptidoglycan synthesis</keyword>
<dbReference type="Gene3D" id="3.40.50.720">
    <property type="entry name" value="NAD(P)-binding Rossmann-like Domain"/>
    <property type="match status" value="1"/>
</dbReference>
<dbReference type="InterPro" id="IPR036565">
    <property type="entry name" value="Mur-like_cat_sf"/>
</dbReference>
<dbReference type="Pfam" id="PF08245">
    <property type="entry name" value="Mur_ligase_M"/>
    <property type="match status" value="1"/>
</dbReference>
<name>A0ABT6EZF0_9SYNE</name>
<evidence type="ECO:0000259" key="8">
    <source>
        <dbReference type="Pfam" id="PF08245"/>
    </source>
</evidence>
<dbReference type="Pfam" id="PF21799">
    <property type="entry name" value="MurD-like_N"/>
    <property type="match status" value="1"/>
</dbReference>
<dbReference type="SUPFAM" id="SSF51984">
    <property type="entry name" value="MurCD N-terminal domain"/>
    <property type="match status" value="1"/>
</dbReference>
<dbReference type="PANTHER" id="PTHR43692">
    <property type="entry name" value="UDP-N-ACETYLMURAMOYLALANINE--D-GLUTAMATE LIGASE"/>
    <property type="match status" value="1"/>
</dbReference>
<keyword evidence="10" id="KW-1185">Reference proteome</keyword>
<dbReference type="PANTHER" id="PTHR43692:SF1">
    <property type="entry name" value="UDP-N-ACETYLMURAMOYLALANINE--D-GLUTAMATE LIGASE"/>
    <property type="match status" value="1"/>
</dbReference>
<dbReference type="InterPro" id="IPR013221">
    <property type="entry name" value="Mur_ligase_cen"/>
</dbReference>
<keyword evidence="4 7" id="KW-0436">Ligase</keyword>
<proteinExistence type="inferred from homology"/>
<dbReference type="SUPFAM" id="SSF53623">
    <property type="entry name" value="MurD-like peptide ligases, catalytic domain"/>
    <property type="match status" value="1"/>
</dbReference>
<dbReference type="HAMAP" id="MF_00639">
    <property type="entry name" value="MurD"/>
    <property type="match status" value="1"/>
</dbReference>
<dbReference type="EC" id="6.3.2.9" evidence="7"/>